<dbReference type="SUPFAM" id="SSF161219">
    <property type="entry name" value="CHY zinc finger-like"/>
    <property type="match status" value="1"/>
</dbReference>
<evidence type="ECO:0008006" key="10">
    <source>
        <dbReference type="Google" id="ProtNLM"/>
    </source>
</evidence>
<feature type="domain" description="CHY-type" evidence="7">
    <location>
        <begin position="5"/>
        <end position="72"/>
    </location>
</feature>
<dbReference type="Pfam" id="PF05495">
    <property type="entry name" value="zf-CHY"/>
    <property type="match status" value="1"/>
</dbReference>
<dbReference type="InterPro" id="IPR039512">
    <property type="entry name" value="RCHY1_zinc-ribbon"/>
</dbReference>
<dbReference type="Gene3D" id="3.30.40.10">
    <property type="entry name" value="Zinc/RING finger domain, C3HC4 (zinc finger)"/>
    <property type="match status" value="1"/>
</dbReference>
<evidence type="ECO:0000313" key="9">
    <source>
        <dbReference type="EMBL" id="JAS09576.1"/>
    </source>
</evidence>
<dbReference type="Pfam" id="PF14599">
    <property type="entry name" value="zinc_ribbon_6"/>
    <property type="match status" value="1"/>
</dbReference>
<dbReference type="InterPro" id="IPR013083">
    <property type="entry name" value="Znf_RING/FYVE/PHD"/>
</dbReference>
<dbReference type="PANTHER" id="PTHR21319:SF53">
    <property type="entry name" value="RING FINGER AND CHY ZINC FINGER DOMAIN-CONTAINING PROTEIN 1"/>
    <property type="match status" value="1"/>
</dbReference>
<accession>A0A1B6C7V5</accession>
<evidence type="ECO:0000256" key="4">
    <source>
        <dbReference type="PROSITE-ProRule" id="PRU00601"/>
    </source>
</evidence>
<dbReference type="PROSITE" id="PS51270">
    <property type="entry name" value="ZF_CTCHY"/>
    <property type="match status" value="1"/>
</dbReference>
<organism evidence="9">
    <name type="scientific">Clastoptera arizonana</name>
    <name type="common">Arizona spittle bug</name>
    <dbReference type="NCBI Taxonomy" id="38151"/>
    <lineage>
        <taxon>Eukaryota</taxon>
        <taxon>Metazoa</taxon>
        <taxon>Ecdysozoa</taxon>
        <taxon>Arthropoda</taxon>
        <taxon>Hexapoda</taxon>
        <taxon>Insecta</taxon>
        <taxon>Pterygota</taxon>
        <taxon>Neoptera</taxon>
        <taxon>Paraneoptera</taxon>
        <taxon>Hemiptera</taxon>
        <taxon>Auchenorrhyncha</taxon>
        <taxon>Cercopoidea</taxon>
        <taxon>Clastopteridae</taxon>
        <taxon>Clastoptera</taxon>
    </lineage>
</organism>
<dbReference type="GO" id="GO:0061630">
    <property type="term" value="F:ubiquitin protein ligase activity"/>
    <property type="evidence" value="ECO:0007669"/>
    <property type="project" value="TreeGrafter"/>
</dbReference>
<evidence type="ECO:0000256" key="5">
    <source>
        <dbReference type="SAM" id="MobiDB-lite"/>
    </source>
</evidence>
<name>A0A1B6C7V5_9HEMI</name>
<dbReference type="SMART" id="SM00184">
    <property type="entry name" value="RING"/>
    <property type="match status" value="1"/>
</dbReference>
<dbReference type="SUPFAM" id="SSF57850">
    <property type="entry name" value="RING/U-box"/>
    <property type="match status" value="1"/>
</dbReference>
<dbReference type="InterPro" id="IPR008913">
    <property type="entry name" value="Znf_CHY"/>
</dbReference>
<keyword evidence="1" id="KW-0479">Metal-binding</keyword>
<dbReference type="InterPro" id="IPR001841">
    <property type="entry name" value="Znf_RING"/>
</dbReference>
<dbReference type="GO" id="GO:0016567">
    <property type="term" value="P:protein ubiquitination"/>
    <property type="evidence" value="ECO:0007669"/>
    <property type="project" value="TreeGrafter"/>
</dbReference>
<keyword evidence="2 4" id="KW-0863">Zinc-finger</keyword>
<evidence type="ECO:0000256" key="2">
    <source>
        <dbReference type="ARBA" id="ARBA00022771"/>
    </source>
</evidence>
<dbReference type="GO" id="GO:0008270">
    <property type="term" value="F:zinc ion binding"/>
    <property type="evidence" value="ECO:0007669"/>
    <property type="project" value="UniProtKB-KW"/>
</dbReference>
<dbReference type="AlphaFoldDB" id="A0A1B6C7V5"/>
<sequence>MAAGLEEERAGCQHYRRKARFVTPCCNKIYTCRFCHDENETHTLNRKEVSELICTKCLKRQKVQLQCEDCSTRFGNYTCLECKLFDDEDKQQYHCDGCGICRIGGREKFFHCQKCNMCFPVKTQDRHKCVENVSQSHCPVCLEDIHTSRIPCYIPDCGHLLHRPCFDALLHSSHYTCPSCQTSIIDMTQLWKFLDNEIAVNPMPPEFSNHKVDILCKDCHKYSIVKFHDIGLKCVYCGSYNSCRTKSFFIPPEDETSNTGAGSSNECEHLDGQSYNEEP</sequence>
<dbReference type="InterPro" id="IPR017921">
    <property type="entry name" value="Znf_CTCHY"/>
</dbReference>
<evidence type="ECO:0000259" key="6">
    <source>
        <dbReference type="PROSITE" id="PS50089"/>
    </source>
</evidence>
<dbReference type="InterPro" id="IPR037275">
    <property type="entry name" value="Znf_CTCHY_sf"/>
</dbReference>
<feature type="domain" description="RING-type" evidence="6">
    <location>
        <begin position="138"/>
        <end position="181"/>
    </location>
</feature>
<dbReference type="GO" id="GO:0005634">
    <property type="term" value="C:nucleus"/>
    <property type="evidence" value="ECO:0007669"/>
    <property type="project" value="TreeGrafter"/>
</dbReference>
<dbReference type="Gene3D" id="2.20.28.10">
    <property type="match status" value="1"/>
</dbReference>
<keyword evidence="3" id="KW-0862">Zinc</keyword>
<dbReference type="SUPFAM" id="SSF161245">
    <property type="entry name" value="Zinc hairpin stack"/>
    <property type="match status" value="1"/>
</dbReference>
<dbReference type="EMBL" id="GEDC01027722">
    <property type="protein sequence ID" value="JAS09576.1"/>
    <property type="molecule type" value="Transcribed_RNA"/>
</dbReference>
<protein>
    <recommendedName>
        <fullName evidence="10">RING finger and CHY zinc finger domain-containing protein 1</fullName>
    </recommendedName>
</protein>
<reference evidence="9" key="1">
    <citation type="submission" date="2015-12" db="EMBL/GenBank/DDBJ databases">
        <title>De novo transcriptome assembly of four potential Pierce s Disease insect vectors from Arizona vineyards.</title>
        <authorList>
            <person name="Tassone E.E."/>
        </authorList>
    </citation>
    <scope>NUCLEOTIDE SEQUENCE</scope>
</reference>
<dbReference type="InterPro" id="IPR037274">
    <property type="entry name" value="Znf_CHY_sf"/>
</dbReference>
<gene>
    <name evidence="9" type="ORF">g.8807</name>
</gene>
<feature type="domain" description="CTCHY-type" evidence="8">
    <location>
        <begin position="74"/>
        <end position="137"/>
    </location>
</feature>
<dbReference type="Pfam" id="PF13639">
    <property type="entry name" value="zf-RING_2"/>
    <property type="match status" value="1"/>
</dbReference>
<dbReference type="GO" id="GO:0006511">
    <property type="term" value="P:ubiquitin-dependent protein catabolic process"/>
    <property type="evidence" value="ECO:0007669"/>
    <property type="project" value="TreeGrafter"/>
</dbReference>
<evidence type="ECO:0000259" key="7">
    <source>
        <dbReference type="PROSITE" id="PS51266"/>
    </source>
</evidence>
<evidence type="ECO:0000256" key="3">
    <source>
        <dbReference type="ARBA" id="ARBA00022833"/>
    </source>
</evidence>
<proteinExistence type="predicted"/>
<dbReference type="PANTHER" id="PTHR21319">
    <property type="entry name" value="RING FINGER AND CHY ZINC FINGER DOMAIN-CONTAINING PROTEIN 1"/>
    <property type="match status" value="1"/>
</dbReference>
<evidence type="ECO:0000259" key="8">
    <source>
        <dbReference type="PROSITE" id="PS51270"/>
    </source>
</evidence>
<feature type="region of interest" description="Disordered" evidence="5">
    <location>
        <begin position="254"/>
        <end position="279"/>
    </location>
</feature>
<dbReference type="CDD" id="cd16464">
    <property type="entry name" value="RING-H2_Pirh2-like"/>
    <property type="match status" value="1"/>
</dbReference>
<dbReference type="PROSITE" id="PS51266">
    <property type="entry name" value="ZF_CHY"/>
    <property type="match status" value="1"/>
</dbReference>
<evidence type="ECO:0000256" key="1">
    <source>
        <dbReference type="ARBA" id="ARBA00022723"/>
    </source>
</evidence>
<dbReference type="PROSITE" id="PS50089">
    <property type="entry name" value="ZF_RING_2"/>
    <property type="match status" value="1"/>
</dbReference>